<organism evidence="2 3">
    <name type="scientific">Phenylobacterium koreense</name>
    <dbReference type="NCBI Taxonomy" id="266125"/>
    <lineage>
        <taxon>Bacteria</taxon>
        <taxon>Pseudomonadati</taxon>
        <taxon>Pseudomonadota</taxon>
        <taxon>Alphaproteobacteria</taxon>
        <taxon>Caulobacterales</taxon>
        <taxon>Caulobacteraceae</taxon>
        <taxon>Phenylobacterium</taxon>
    </lineage>
</organism>
<dbReference type="InterPro" id="IPR043136">
    <property type="entry name" value="B30.2/SPRY_sf"/>
</dbReference>
<sequence>MTGILAALLAEGAGGVNTLLSTTDKHADLTVASSGLQATRTAASNMWRTGRATVGRNEGKWYFEANCTTNATGGYLFMGLANAAATVTNYLNLDDNSVGYLSSGQVRIGYNVTGATAQAWTTPAAVARLAVDLDENRFWCSVGAGNWNGRSFADPSTNVGGEVLPATMVSGEGLIYPAYSIYQNGLTLNFNFGASAFAGAVPAGFSAWNGG</sequence>
<evidence type="ECO:0000259" key="1">
    <source>
        <dbReference type="PROSITE" id="PS50188"/>
    </source>
</evidence>
<proteinExistence type="predicted"/>
<feature type="domain" description="B30.2/SPRY" evidence="1">
    <location>
        <begin position="1"/>
        <end position="197"/>
    </location>
</feature>
<name>A0ABV2EGK6_9CAUL</name>
<dbReference type="Gene3D" id="2.60.120.920">
    <property type="match status" value="1"/>
</dbReference>
<dbReference type="SUPFAM" id="SSF49899">
    <property type="entry name" value="Concanavalin A-like lectins/glucanases"/>
    <property type="match status" value="1"/>
</dbReference>
<dbReference type="PROSITE" id="PS50188">
    <property type="entry name" value="B302_SPRY"/>
    <property type="match status" value="1"/>
</dbReference>
<protein>
    <recommendedName>
        <fullName evidence="1">B30.2/SPRY domain-containing protein</fullName>
    </recommendedName>
</protein>
<evidence type="ECO:0000313" key="3">
    <source>
        <dbReference type="Proteomes" id="UP001549110"/>
    </source>
</evidence>
<evidence type="ECO:0000313" key="2">
    <source>
        <dbReference type="EMBL" id="MET3526177.1"/>
    </source>
</evidence>
<keyword evidence="3" id="KW-1185">Reference proteome</keyword>
<dbReference type="RefSeq" id="WP_354297313.1">
    <property type="nucleotide sequence ID" value="NZ_JBEPLU010000001.1"/>
</dbReference>
<dbReference type="Proteomes" id="UP001549110">
    <property type="component" value="Unassembled WGS sequence"/>
</dbReference>
<dbReference type="EMBL" id="JBEPLU010000001">
    <property type="protein sequence ID" value="MET3526177.1"/>
    <property type="molecule type" value="Genomic_DNA"/>
</dbReference>
<reference evidence="2 3" key="1">
    <citation type="submission" date="2024-06" db="EMBL/GenBank/DDBJ databases">
        <title>Genomic Encyclopedia of Type Strains, Phase IV (KMG-IV): sequencing the most valuable type-strain genomes for metagenomic binning, comparative biology and taxonomic classification.</title>
        <authorList>
            <person name="Goeker M."/>
        </authorList>
    </citation>
    <scope>NUCLEOTIDE SEQUENCE [LARGE SCALE GENOMIC DNA]</scope>
    <source>
        <strain evidence="2 3">DSM 17809</strain>
    </source>
</reference>
<dbReference type="InterPro" id="IPR001870">
    <property type="entry name" value="B30.2/SPRY"/>
</dbReference>
<gene>
    <name evidence="2" type="ORF">ABID41_001272</name>
</gene>
<dbReference type="InterPro" id="IPR013320">
    <property type="entry name" value="ConA-like_dom_sf"/>
</dbReference>
<comment type="caution">
    <text evidence="2">The sequence shown here is derived from an EMBL/GenBank/DDBJ whole genome shotgun (WGS) entry which is preliminary data.</text>
</comment>
<accession>A0ABV2EGK6</accession>